<keyword evidence="5 8" id="KW-0371">Homeobox</keyword>
<comment type="caution">
    <text evidence="12">The sequence shown here is derived from an EMBL/GenBank/DDBJ whole genome shotgun (WGS) entry which is preliminary data.</text>
</comment>
<evidence type="ECO:0000256" key="4">
    <source>
        <dbReference type="ARBA" id="ARBA00023125"/>
    </source>
</evidence>
<dbReference type="OrthoDB" id="6159439at2759"/>
<dbReference type="Pfam" id="PF00046">
    <property type="entry name" value="Homeodomain"/>
    <property type="match status" value="1"/>
</dbReference>
<keyword evidence="6" id="KW-0804">Transcription</keyword>
<feature type="coiled-coil region" evidence="10">
    <location>
        <begin position="204"/>
        <end position="234"/>
    </location>
</feature>
<dbReference type="AlphaFoldDB" id="A0A834U1T1"/>
<dbReference type="Proteomes" id="UP000634136">
    <property type="component" value="Unassembled WGS sequence"/>
</dbReference>
<evidence type="ECO:0000256" key="5">
    <source>
        <dbReference type="ARBA" id="ARBA00023155"/>
    </source>
</evidence>
<evidence type="ECO:0000259" key="11">
    <source>
        <dbReference type="PROSITE" id="PS50071"/>
    </source>
</evidence>
<evidence type="ECO:0000256" key="7">
    <source>
        <dbReference type="ARBA" id="ARBA00023242"/>
    </source>
</evidence>
<comment type="subcellular location">
    <subcellularLocation>
        <location evidence="1 8 9">Nucleus</location>
    </subcellularLocation>
</comment>
<sequence>MHMYETGLGLGLGLGVHESDEKERAQKNWKVEEDAIFIKCNNKVKVYPSLTLGPPHHHEEAAPTESANYNNNNNLQSVVELEHHQSSPSAGSSFSNCSSIMKREHREFVGDHQLENIDVEVDTKMLPNSNLATELDEDGNPRKKLRLTKHQSAVLEDSFKHHSTLNPKQKQDLARNLNLRARQVEVWFQNRRARTKLKQTEVDCELLKKCCETLTEENKRLQKEVQELREMKTTSPQGGFYMQLPAATLSLCPSCERICGGGSGGAASHGTPATTAFLIGPKAHHLYKSNYPLTHSSAAC</sequence>
<evidence type="ECO:0000256" key="6">
    <source>
        <dbReference type="ARBA" id="ARBA00023163"/>
    </source>
</evidence>
<dbReference type="GO" id="GO:0005634">
    <property type="term" value="C:nucleus"/>
    <property type="evidence" value="ECO:0007669"/>
    <property type="project" value="UniProtKB-SubCell"/>
</dbReference>
<dbReference type="EMBL" id="JAAIUW010000005">
    <property type="protein sequence ID" value="KAF7830500.1"/>
    <property type="molecule type" value="Genomic_DNA"/>
</dbReference>
<dbReference type="InterPro" id="IPR001356">
    <property type="entry name" value="HD"/>
</dbReference>
<keyword evidence="10" id="KW-0175">Coiled coil</keyword>
<keyword evidence="7 8" id="KW-0539">Nucleus</keyword>
<proteinExistence type="inferred from homology"/>
<organism evidence="12 13">
    <name type="scientific">Senna tora</name>
    <dbReference type="NCBI Taxonomy" id="362788"/>
    <lineage>
        <taxon>Eukaryota</taxon>
        <taxon>Viridiplantae</taxon>
        <taxon>Streptophyta</taxon>
        <taxon>Embryophyta</taxon>
        <taxon>Tracheophyta</taxon>
        <taxon>Spermatophyta</taxon>
        <taxon>Magnoliopsida</taxon>
        <taxon>eudicotyledons</taxon>
        <taxon>Gunneridae</taxon>
        <taxon>Pentapetalae</taxon>
        <taxon>rosids</taxon>
        <taxon>fabids</taxon>
        <taxon>Fabales</taxon>
        <taxon>Fabaceae</taxon>
        <taxon>Caesalpinioideae</taxon>
        <taxon>Cassia clade</taxon>
        <taxon>Senna</taxon>
    </lineage>
</organism>
<evidence type="ECO:0000256" key="2">
    <source>
        <dbReference type="ARBA" id="ARBA00006074"/>
    </source>
</evidence>
<protein>
    <submittedName>
        <fullName evidence="12">Homeobox-leucine zipper protein HAT9-like</fullName>
    </submittedName>
</protein>
<dbReference type="GO" id="GO:0000981">
    <property type="term" value="F:DNA-binding transcription factor activity, RNA polymerase II-specific"/>
    <property type="evidence" value="ECO:0007669"/>
    <property type="project" value="InterPro"/>
</dbReference>
<evidence type="ECO:0000313" key="13">
    <source>
        <dbReference type="Proteomes" id="UP000634136"/>
    </source>
</evidence>
<feature type="domain" description="Homeobox" evidence="11">
    <location>
        <begin position="138"/>
        <end position="198"/>
    </location>
</feature>
<evidence type="ECO:0000256" key="10">
    <source>
        <dbReference type="SAM" id="Coils"/>
    </source>
</evidence>
<keyword evidence="3" id="KW-0805">Transcription regulation</keyword>
<evidence type="ECO:0000256" key="9">
    <source>
        <dbReference type="RuleBase" id="RU000682"/>
    </source>
</evidence>
<keyword evidence="4 8" id="KW-0238">DNA-binding</keyword>
<dbReference type="SMART" id="SM00340">
    <property type="entry name" value="HALZ"/>
    <property type="match status" value="1"/>
</dbReference>
<evidence type="ECO:0000256" key="1">
    <source>
        <dbReference type="ARBA" id="ARBA00004123"/>
    </source>
</evidence>
<name>A0A834U1T1_9FABA</name>
<dbReference type="InterPro" id="IPR003106">
    <property type="entry name" value="Leu_zip_homeo"/>
</dbReference>
<dbReference type="SMART" id="SM00389">
    <property type="entry name" value="HOX"/>
    <property type="match status" value="1"/>
</dbReference>
<evidence type="ECO:0000256" key="8">
    <source>
        <dbReference type="PROSITE-ProRule" id="PRU00108"/>
    </source>
</evidence>
<dbReference type="SUPFAM" id="SSF46689">
    <property type="entry name" value="Homeodomain-like"/>
    <property type="match status" value="1"/>
</dbReference>
<reference evidence="12" key="1">
    <citation type="submission" date="2020-09" db="EMBL/GenBank/DDBJ databases">
        <title>Genome-Enabled Discovery of Anthraquinone Biosynthesis in Senna tora.</title>
        <authorList>
            <person name="Kang S.-H."/>
            <person name="Pandey R.P."/>
            <person name="Lee C.-M."/>
            <person name="Sim J.-S."/>
            <person name="Jeong J.-T."/>
            <person name="Choi B.-S."/>
            <person name="Jung M."/>
            <person name="Ginzburg D."/>
            <person name="Zhao K."/>
            <person name="Won S.Y."/>
            <person name="Oh T.-J."/>
            <person name="Yu Y."/>
            <person name="Kim N.-H."/>
            <person name="Lee O.R."/>
            <person name="Lee T.-H."/>
            <person name="Bashyal P."/>
            <person name="Kim T.-S."/>
            <person name="Lee W.-H."/>
            <person name="Kawkins C."/>
            <person name="Kim C.-K."/>
            <person name="Kim J.S."/>
            <person name="Ahn B.O."/>
            <person name="Rhee S.Y."/>
            <person name="Sohng J.K."/>
        </authorList>
    </citation>
    <scope>NUCLEOTIDE SEQUENCE</scope>
    <source>
        <tissue evidence="12">Leaf</tissue>
    </source>
</reference>
<dbReference type="Pfam" id="PF02183">
    <property type="entry name" value="HALZ"/>
    <property type="match status" value="1"/>
</dbReference>
<gene>
    <name evidence="12" type="ORF">G2W53_012833</name>
</gene>
<keyword evidence="13" id="KW-1185">Reference proteome</keyword>
<dbReference type="GO" id="GO:0043565">
    <property type="term" value="F:sequence-specific DNA binding"/>
    <property type="evidence" value="ECO:0007669"/>
    <property type="project" value="InterPro"/>
</dbReference>
<evidence type="ECO:0000313" key="12">
    <source>
        <dbReference type="EMBL" id="KAF7830500.1"/>
    </source>
</evidence>
<dbReference type="InterPro" id="IPR017970">
    <property type="entry name" value="Homeobox_CS"/>
</dbReference>
<dbReference type="PROSITE" id="PS50071">
    <property type="entry name" value="HOMEOBOX_2"/>
    <property type="match status" value="1"/>
</dbReference>
<evidence type="ECO:0000256" key="3">
    <source>
        <dbReference type="ARBA" id="ARBA00023015"/>
    </source>
</evidence>
<dbReference type="InterPro" id="IPR009057">
    <property type="entry name" value="Homeodomain-like_sf"/>
</dbReference>
<dbReference type="CDD" id="cd00086">
    <property type="entry name" value="homeodomain"/>
    <property type="match status" value="1"/>
</dbReference>
<comment type="similarity">
    <text evidence="2">Belongs to the HD-ZIP homeobox family. Class II subfamily.</text>
</comment>
<dbReference type="InterPro" id="IPR050762">
    <property type="entry name" value="HD-ZIP_Homeobox_LZ_Class_II"/>
</dbReference>
<feature type="DNA-binding region" description="Homeobox" evidence="8">
    <location>
        <begin position="140"/>
        <end position="199"/>
    </location>
</feature>
<dbReference type="PROSITE" id="PS00027">
    <property type="entry name" value="HOMEOBOX_1"/>
    <property type="match status" value="1"/>
</dbReference>
<accession>A0A834U1T1</accession>
<dbReference type="FunFam" id="1.10.10.60:FF:000577">
    <property type="entry name" value="Homeobox-leucine zipper protein 18"/>
    <property type="match status" value="1"/>
</dbReference>
<dbReference type="PANTHER" id="PTHR45714">
    <property type="entry name" value="HOMEOBOX-LEUCINE ZIPPER PROTEIN HAT14"/>
    <property type="match status" value="1"/>
</dbReference>
<dbReference type="Gene3D" id="1.10.10.60">
    <property type="entry name" value="Homeodomain-like"/>
    <property type="match status" value="1"/>
</dbReference>
<dbReference type="PANTHER" id="PTHR45714:SF24">
    <property type="entry name" value="HOMEOBOX DOMAIN-CONTAINING PROTEIN"/>
    <property type="match status" value="1"/>
</dbReference>